<dbReference type="GO" id="GO:0006355">
    <property type="term" value="P:regulation of DNA-templated transcription"/>
    <property type="evidence" value="ECO:0007669"/>
    <property type="project" value="InterPro"/>
</dbReference>
<gene>
    <name evidence="5" type="ordered locus">Dshi_2528</name>
</gene>
<dbReference type="InterPro" id="IPR018490">
    <property type="entry name" value="cNMP-bd_dom_sf"/>
</dbReference>
<dbReference type="GO" id="GO:0003677">
    <property type="term" value="F:DNA binding"/>
    <property type="evidence" value="ECO:0007669"/>
    <property type="project" value="UniProtKB-KW"/>
</dbReference>
<dbReference type="InterPro" id="IPR036390">
    <property type="entry name" value="WH_DNA-bd_sf"/>
</dbReference>
<keyword evidence="3" id="KW-0804">Transcription</keyword>
<dbReference type="EMBL" id="CP000830">
    <property type="protein sequence ID" value="ABV94261.1"/>
    <property type="molecule type" value="Genomic_DNA"/>
</dbReference>
<proteinExistence type="predicted"/>
<keyword evidence="1" id="KW-0805">Transcription regulation</keyword>
<keyword evidence="6" id="KW-1185">Reference proteome</keyword>
<dbReference type="Proteomes" id="UP000006833">
    <property type="component" value="Chromosome"/>
</dbReference>
<dbReference type="InterPro" id="IPR012318">
    <property type="entry name" value="HTH_CRP"/>
</dbReference>
<dbReference type="AlphaFoldDB" id="A8LSR2"/>
<evidence type="ECO:0000256" key="1">
    <source>
        <dbReference type="ARBA" id="ARBA00023015"/>
    </source>
</evidence>
<protein>
    <submittedName>
        <fullName evidence="5">Putative transcriptional regulator</fullName>
    </submittedName>
</protein>
<dbReference type="STRING" id="398580.Dshi_2528"/>
<dbReference type="SUPFAM" id="SSF51206">
    <property type="entry name" value="cAMP-binding domain-like"/>
    <property type="match status" value="1"/>
</dbReference>
<evidence type="ECO:0000256" key="3">
    <source>
        <dbReference type="ARBA" id="ARBA00023163"/>
    </source>
</evidence>
<dbReference type="HOGENOM" id="CLU_1105766_0_0_5"/>
<dbReference type="KEGG" id="dsh:Dshi_2528"/>
<reference evidence="6" key="1">
    <citation type="journal article" date="2010" name="ISME J.">
        <title>The complete genome sequence of the algal symbiont Dinoroseobacter shibae: a hitchhiker's guide to life in the sea.</title>
        <authorList>
            <person name="Wagner-Dobler I."/>
            <person name="Ballhausen B."/>
            <person name="Berger M."/>
            <person name="Brinkhoff T."/>
            <person name="Buchholz I."/>
            <person name="Bunk B."/>
            <person name="Cypionka H."/>
            <person name="Daniel R."/>
            <person name="Drepper T."/>
            <person name="Gerdts G."/>
            <person name="Hahnke S."/>
            <person name="Han C."/>
            <person name="Jahn D."/>
            <person name="Kalhoefer D."/>
            <person name="Kiss H."/>
            <person name="Klenk H.P."/>
            <person name="Kyrpides N."/>
            <person name="Liebl W."/>
            <person name="Liesegang H."/>
            <person name="Meincke L."/>
            <person name="Pati A."/>
            <person name="Petersen J."/>
            <person name="Piekarski T."/>
            <person name="Pommerenke C."/>
            <person name="Pradella S."/>
            <person name="Pukall R."/>
            <person name="Rabus R."/>
            <person name="Stackebrandt E."/>
            <person name="Thole S."/>
            <person name="Thompson L."/>
            <person name="Tielen P."/>
            <person name="Tomasch J."/>
            <person name="von Jan M."/>
            <person name="Wanphrut N."/>
            <person name="Wichels A."/>
            <person name="Zech H."/>
            <person name="Simon M."/>
        </authorList>
    </citation>
    <scope>NUCLEOTIDE SEQUENCE [LARGE SCALE GENOMIC DNA]</scope>
    <source>
        <strain evidence="6">DSM 16493 / NCIMB 14021 / DFL 12</strain>
    </source>
</reference>
<dbReference type="Gene3D" id="1.10.10.10">
    <property type="entry name" value="Winged helix-like DNA-binding domain superfamily/Winged helix DNA-binding domain"/>
    <property type="match status" value="1"/>
</dbReference>
<dbReference type="SUPFAM" id="SSF46785">
    <property type="entry name" value="Winged helix' DNA-binding domain"/>
    <property type="match status" value="1"/>
</dbReference>
<dbReference type="InterPro" id="IPR014710">
    <property type="entry name" value="RmlC-like_jellyroll"/>
</dbReference>
<dbReference type="eggNOG" id="COG0664">
    <property type="taxonomic scope" value="Bacteria"/>
</dbReference>
<evidence type="ECO:0000313" key="5">
    <source>
        <dbReference type="EMBL" id="ABV94261.1"/>
    </source>
</evidence>
<keyword evidence="2" id="KW-0238">DNA-binding</keyword>
<dbReference type="Gene3D" id="2.60.120.10">
    <property type="entry name" value="Jelly Rolls"/>
    <property type="match status" value="1"/>
</dbReference>
<feature type="domain" description="HTH crp-type" evidence="4">
    <location>
        <begin position="167"/>
        <end position="230"/>
    </location>
</feature>
<evidence type="ECO:0000256" key="2">
    <source>
        <dbReference type="ARBA" id="ARBA00023125"/>
    </source>
</evidence>
<name>A8LSR2_DINSH</name>
<organism evidence="5 6">
    <name type="scientific">Dinoroseobacter shibae (strain DSM 16493 / NCIMB 14021 / DFL 12)</name>
    <dbReference type="NCBI Taxonomy" id="398580"/>
    <lineage>
        <taxon>Bacteria</taxon>
        <taxon>Pseudomonadati</taxon>
        <taxon>Pseudomonadota</taxon>
        <taxon>Alphaproteobacteria</taxon>
        <taxon>Rhodobacterales</taxon>
        <taxon>Roseobacteraceae</taxon>
        <taxon>Dinoroseobacter</taxon>
    </lineage>
</organism>
<accession>A8LSR2</accession>
<evidence type="ECO:0000313" key="6">
    <source>
        <dbReference type="Proteomes" id="UP000006833"/>
    </source>
</evidence>
<dbReference type="InterPro" id="IPR036388">
    <property type="entry name" value="WH-like_DNA-bd_sf"/>
</dbReference>
<evidence type="ECO:0000259" key="4">
    <source>
        <dbReference type="Pfam" id="PF13545"/>
    </source>
</evidence>
<dbReference type="Pfam" id="PF13545">
    <property type="entry name" value="HTH_Crp_2"/>
    <property type="match status" value="1"/>
</dbReference>
<sequence>MPRSRRSNGGAGLRLEKGQDVQPCDATLEDISLVDGLVAAGGVVKSADKGDTAFQWQGQPKAFVLVTQGKLTVHFRKTGQRLAWAECRATQGQDCMPVTAAILSGSPIAISATCTAPCSWIELAPKRFHQLVDDHLGFRRALFAAHANRLPKFFARVSAKNVLGFDQRLADWLLGHVREGAVVATHGDIAAELLTAREVVSRGLRDFAVKGWITQERGCIFLEAPAALARVSKGYLARPSSGSRPRGIPAP</sequence>